<sequence length="107" mass="11910">MIPCTASWWLCLLSCLQQARSCFYSLVILSTIPNFAVYHTEPWSRGVRIPGLDSRHSGFSCCPSLLTTTRFSNSLGLPFSSANMSLNGNTDSWSVHSYRDVMDPPES</sequence>
<dbReference type="AlphaFoldDB" id="A0A2T3ADZ8"/>
<dbReference type="InParanoid" id="A0A2T3ADZ8"/>
<dbReference type="Proteomes" id="UP000241462">
    <property type="component" value="Unassembled WGS sequence"/>
</dbReference>
<organism evidence="3 4">
    <name type="scientific">Coniella lustricola</name>
    <dbReference type="NCBI Taxonomy" id="2025994"/>
    <lineage>
        <taxon>Eukaryota</taxon>
        <taxon>Fungi</taxon>
        <taxon>Dikarya</taxon>
        <taxon>Ascomycota</taxon>
        <taxon>Pezizomycotina</taxon>
        <taxon>Sordariomycetes</taxon>
        <taxon>Sordariomycetidae</taxon>
        <taxon>Diaporthales</taxon>
        <taxon>Schizoparmaceae</taxon>
        <taxon>Coniella</taxon>
    </lineage>
</organism>
<name>A0A2T3ADZ8_9PEZI</name>
<evidence type="ECO:0000313" key="3">
    <source>
        <dbReference type="EMBL" id="PSR93851.1"/>
    </source>
</evidence>
<feature type="signal peptide" evidence="2">
    <location>
        <begin position="1"/>
        <end position="21"/>
    </location>
</feature>
<feature type="region of interest" description="Disordered" evidence="1">
    <location>
        <begin position="84"/>
        <end position="107"/>
    </location>
</feature>
<proteinExistence type="predicted"/>
<evidence type="ECO:0008006" key="5">
    <source>
        <dbReference type="Google" id="ProtNLM"/>
    </source>
</evidence>
<dbReference type="EMBL" id="KZ678404">
    <property type="protein sequence ID" value="PSR93851.1"/>
    <property type="molecule type" value="Genomic_DNA"/>
</dbReference>
<feature type="compositionally biased region" description="Polar residues" evidence="1">
    <location>
        <begin position="84"/>
        <end position="95"/>
    </location>
</feature>
<reference evidence="3 4" key="1">
    <citation type="journal article" date="2018" name="Mycol. Prog.">
        <title>Coniella lustricola, a new species from submerged detritus.</title>
        <authorList>
            <person name="Raudabaugh D.B."/>
            <person name="Iturriaga T."/>
            <person name="Carver A."/>
            <person name="Mondo S."/>
            <person name="Pangilinan J."/>
            <person name="Lipzen A."/>
            <person name="He G."/>
            <person name="Amirebrahimi M."/>
            <person name="Grigoriev I.V."/>
            <person name="Miller A.N."/>
        </authorList>
    </citation>
    <scope>NUCLEOTIDE SEQUENCE [LARGE SCALE GENOMIC DNA]</scope>
    <source>
        <strain evidence="3 4">B22-T-1</strain>
    </source>
</reference>
<evidence type="ECO:0000256" key="2">
    <source>
        <dbReference type="SAM" id="SignalP"/>
    </source>
</evidence>
<evidence type="ECO:0000256" key="1">
    <source>
        <dbReference type="SAM" id="MobiDB-lite"/>
    </source>
</evidence>
<protein>
    <recommendedName>
        <fullName evidence="5">Secreted protein</fullName>
    </recommendedName>
</protein>
<gene>
    <name evidence="3" type="ORF">BD289DRAFT_171267</name>
</gene>
<keyword evidence="2" id="KW-0732">Signal</keyword>
<accession>A0A2T3ADZ8</accession>
<feature type="compositionally biased region" description="Basic and acidic residues" evidence="1">
    <location>
        <begin position="97"/>
        <end position="107"/>
    </location>
</feature>
<keyword evidence="4" id="KW-1185">Reference proteome</keyword>
<evidence type="ECO:0000313" key="4">
    <source>
        <dbReference type="Proteomes" id="UP000241462"/>
    </source>
</evidence>
<feature type="chain" id="PRO_5015600679" description="Secreted protein" evidence="2">
    <location>
        <begin position="22"/>
        <end position="107"/>
    </location>
</feature>